<proteinExistence type="predicted"/>
<evidence type="ECO:0000256" key="5">
    <source>
        <dbReference type="ARBA" id="ARBA00022833"/>
    </source>
</evidence>
<evidence type="ECO:0000256" key="3">
    <source>
        <dbReference type="ARBA" id="ARBA00022737"/>
    </source>
</evidence>
<evidence type="ECO:0000256" key="6">
    <source>
        <dbReference type="ARBA" id="ARBA00023043"/>
    </source>
</evidence>
<dbReference type="InterPro" id="IPR002893">
    <property type="entry name" value="Znf_MYND"/>
</dbReference>
<protein>
    <recommendedName>
        <fullName evidence="9">MYND-type domain-containing protein</fullName>
    </recommendedName>
</protein>
<dbReference type="EMBL" id="MU006226">
    <property type="protein sequence ID" value="KAF2826141.1"/>
    <property type="molecule type" value="Genomic_DNA"/>
</dbReference>
<dbReference type="PROSITE" id="PS01360">
    <property type="entry name" value="ZF_MYND_1"/>
    <property type="match status" value="1"/>
</dbReference>
<dbReference type="PANTHER" id="PTHR24150:SF8">
    <property type="entry name" value="ANKYRIN REPEAT AND MYND DOMAIN-CONTAINING PROTEIN 2"/>
    <property type="match status" value="1"/>
</dbReference>
<dbReference type="PANTHER" id="PTHR24150">
    <property type="entry name" value="ANKYRIN REPEAT AND MYND DOMAIN-CONTAINING PROTEIN 2"/>
    <property type="match status" value="1"/>
</dbReference>
<feature type="domain" description="MYND-type" evidence="9">
    <location>
        <begin position="302"/>
        <end position="340"/>
    </location>
</feature>
<dbReference type="Gene3D" id="6.10.140.2220">
    <property type="match status" value="2"/>
</dbReference>
<keyword evidence="11" id="KW-1185">Reference proteome</keyword>
<dbReference type="InterPro" id="IPR052452">
    <property type="entry name" value="Ankyrin-MYND_dom_contain_2"/>
</dbReference>
<organism evidence="10 11">
    <name type="scientific">Ophiobolus disseminans</name>
    <dbReference type="NCBI Taxonomy" id="1469910"/>
    <lineage>
        <taxon>Eukaryota</taxon>
        <taxon>Fungi</taxon>
        <taxon>Dikarya</taxon>
        <taxon>Ascomycota</taxon>
        <taxon>Pezizomycotina</taxon>
        <taxon>Dothideomycetes</taxon>
        <taxon>Pleosporomycetidae</taxon>
        <taxon>Pleosporales</taxon>
        <taxon>Pleosporineae</taxon>
        <taxon>Phaeosphaeriaceae</taxon>
        <taxon>Ophiobolus</taxon>
    </lineage>
</organism>
<keyword evidence="3" id="KW-0677">Repeat</keyword>
<name>A0A6A6ZYR7_9PLEO</name>
<evidence type="ECO:0000313" key="10">
    <source>
        <dbReference type="EMBL" id="KAF2826141.1"/>
    </source>
</evidence>
<dbReference type="PROSITE" id="PS50865">
    <property type="entry name" value="ZF_MYND_2"/>
    <property type="match status" value="2"/>
</dbReference>
<evidence type="ECO:0000256" key="8">
    <source>
        <dbReference type="PROSITE-ProRule" id="PRU00134"/>
    </source>
</evidence>
<gene>
    <name evidence="10" type="ORF">CC86DRAFT_466925</name>
</gene>
<evidence type="ECO:0000256" key="2">
    <source>
        <dbReference type="ARBA" id="ARBA00022723"/>
    </source>
</evidence>
<evidence type="ECO:0000259" key="9">
    <source>
        <dbReference type="PROSITE" id="PS50865"/>
    </source>
</evidence>
<dbReference type="GO" id="GO:0008270">
    <property type="term" value="F:zinc ion binding"/>
    <property type="evidence" value="ECO:0007669"/>
    <property type="project" value="UniProtKB-KW"/>
</dbReference>
<keyword evidence="4 8" id="KW-0863">Zinc-finger</keyword>
<reference evidence="10" key="1">
    <citation type="journal article" date="2020" name="Stud. Mycol.">
        <title>101 Dothideomycetes genomes: a test case for predicting lifestyles and emergence of pathogens.</title>
        <authorList>
            <person name="Haridas S."/>
            <person name="Albert R."/>
            <person name="Binder M."/>
            <person name="Bloem J."/>
            <person name="Labutti K."/>
            <person name="Salamov A."/>
            <person name="Andreopoulos B."/>
            <person name="Baker S."/>
            <person name="Barry K."/>
            <person name="Bills G."/>
            <person name="Bluhm B."/>
            <person name="Cannon C."/>
            <person name="Castanera R."/>
            <person name="Culley D."/>
            <person name="Daum C."/>
            <person name="Ezra D."/>
            <person name="Gonzalez J."/>
            <person name="Henrissat B."/>
            <person name="Kuo A."/>
            <person name="Liang C."/>
            <person name="Lipzen A."/>
            <person name="Lutzoni F."/>
            <person name="Magnuson J."/>
            <person name="Mondo S."/>
            <person name="Nolan M."/>
            <person name="Ohm R."/>
            <person name="Pangilinan J."/>
            <person name="Park H.-J."/>
            <person name="Ramirez L."/>
            <person name="Alfaro M."/>
            <person name="Sun H."/>
            <person name="Tritt A."/>
            <person name="Yoshinaga Y."/>
            <person name="Zwiers L.-H."/>
            <person name="Turgeon B."/>
            <person name="Goodwin S."/>
            <person name="Spatafora J."/>
            <person name="Crous P."/>
            <person name="Grigoriev I."/>
        </authorList>
    </citation>
    <scope>NUCLEOTIDE SEQUENCE</scope>
    <source>
        <strain evidence="10">CBS 113818</strain>
    </source>
</reference>
<evidence type="ECO:0000313" key="11">
    <source>
        <dbReference type="Proteomes" id="UP000799424"/>
    </source>
</evidence>
<keyword evidence="7" id="KW-0966">Cell projection</keyword>
<evidence type="ECO:0000256" key="7">
    <source>
        <dbReference type="ARBA" id="ARBA00023273"/>
    </source>
</evidence>
<dbReference type="OrthoDB" id="432970at2759"/>
<dbReference type="AlphaFoldDB" id="A0A6A6ZYR7"/>
<evidence type="ECO:0000256" key="1">
    <source>
        <dbReference type="ARBA" id="ARBA00004316"/>
    </source>
</evidence>
<keyword evidence="5" id="KW-0862">Zinc</keyword>
<sequence length="350" mass="38272">MATREITIHFVPVGNKEVPEWSHTHSVPANLIATAHEASSPYQAECNAKAGKNCINCRGSAGIAALTPCSYLHIMNEPFINVLVHSTCGLTMCIKAAKVMMQEVMEEVGEMERDQDVKCESCGERENIKRCAKCKVVGYCGTACQKRGWKKHKKICAQLASAVPFFTHTTHTITTLPVHIQFIVDETNQWEHTHAIPTQLFQNPPAPDSNPLFRANAYETIARYQPECNTRHDPHCSICNAPSTTAILDVAWCLQAASTPHVLVAVVATCDKEECSKGAVAGMEQVWNDVTPGVLNAAKCGCAACGDLVKELKRCDRCKNVQYCGKKCQKQDWAAHKGDCVKVGEGEGDS</sequence>
<dbReference type="GO" id="GO:0042995">
    <property type="term" value="C:cell projection"/>
    <property type="evidence" value="ECO:0007669"/>
    <property type="project" value="UniProtKB-SubCell"/>
</dbReference>
<evidence type="ECO:0000256" key="4">
    <source>
        <dbReference type="ARBA" id="ARBA00022771"/>
    </source>
</evidence>
<dbReference type="Pfam" id="PF01753">
    <property type="entry name" value="zf-MYND"/>
    <property type="match status" value="2"/>
</dbReference>
<keyword evidence="6" id="KW-0040">ANK repeat</keyword>
<keyword evidence="2" id="KW-0479">Metal-binding</keyword>
<dbReference type="SUPFAM" id="SSF144232">
    <property type="entry name" value="HIT/MYND zinc finger-like"/>
    <property type="match status" value="2"/>
</dbReference>
<dbReference type="Proteomes" id="UP000799424">
    <property type="component" value="Unassembled WGS sequence"/>
</dbReference>
<feature type="domain" description="MYND-type" evidence="9">
    <location>
        <begin position="119"/>
        <end position="156"/>
    </location>
</feature>
<accession>A0A6A6ZYR7</accession>
<comment type="subcellular location">
    <subcellularLocation>
        <location evidence="1">Cell projection</location>
    </subcellularLocation>
</comment>